<dbReference type="SUPFAM" id="SSF53756">
    <property type="entry name" value="UDP-Glycosyltransferase/glycogen phosphorylase"/>
    <property type="match status" value="1"/>
</dbReference>
<evidence type="ECO:0000256" key="3">
    <source>
        <dbReference type="ARBA" id="ARBA00020902"/>
    </source>
</evidence>
<dbReference type="GO" id="GO:0009245">
    <property type="term" value="P:lipid A biosynthetic process"/>
    <property type="evidence" value="ECO:0007669"/>
    <property type="project" value="UniProtKB-KW"/>
</dbReference>
<dbReference type="AlphaFoldDB" id="A0A2R4W2L0"/>
<keyword evidence="7" id="KW-0808">Transferase</keyword>
<dbReference type="PANTHER" id="PTHR30372">
    <property type="entry name" value="LIPID-A-DISACCHARIDE SYNTHASE"/>
    <property type="match status" value="1"/>
</dbReference>
<evidence type="ECO:0000256" key="6">
    <source>
        <dbReference type="ARBA" id="ARBA00022676"/>
    </source>
</evidence>
<keyword evidence="8" id="KW-0443">Lipid metabolism</keyword>
<name>A0A2R4W2L0_THEAF</name>
<dbReference type="PANTHER" id="PTHR30372:SF4">
    <property type="entry name" value="LIPID-A-DISACCHARIDE SYNTHASE, MITOCHONDRIAL-RELATED"/>
    <property type="match status" value="1"/>
</dbReference>
<protein>
    <recommendedName>
        <fullName evidence="3">Lipid-A-disaccharide synthase</fullName>
        <ecNumber evidence="2">2.4.1.182</ecNumber>
    </recommendedName>
</protein>
<evidence type="ECO:0000256" key="1">
    <source>
        <dbReference type="ARBA" id="ARBA00002056"/>
    </source>
</evidence>
<keyword evidence="11" id="KW-1185">Reference proteome</keyword>
<evidence type="ECO:0000313" key="11">
    <source>
        <dbReference type="Proteomes" id="UP000244792"/>
    </source>
</evidence>
<evidence type="ECO:0000256" key="5">
    <source>
        <dbReference type="ARBA" id="ARBA00022556"/>
    </source>
</evidence>
<dbReference type="Pfam" id="PF02684">
    <property type="entry name" value="LpxB"/>
    <property type="match status" value="1"/>
</dbReference>
<dbReference type="EC" id="2.4.1.182" evidence="2"/>
<comment type="function">
    <text evidence="1">Condensation of UDP-2,3-diacylglucosamine and 2,3-diacylglucosamine-1-phosphate to form lipid A disaccharide, a precursor of lipid A, a phosphorylated glycolipid that anchors the lipopolysaccharide to the outer membrane of the cell.</text>
</comment>
<evidence type="ECO:0000256" key="7">
    <source>
        <dbReference type="ARBA" id="ARBA00022679"/>
    </source>
</evidence>
<evidence type="ECO:0000256" key="9">
    <source>
        <dbReference type="ARBA" id="ARBA00048975"/>
    </source>
</evidence>
<sequence length="379" mass="43747">MLKIAIFTAERSAEEISLNLLRSIEKIQPFKLYAASSSFLAENIDCETIYDTSNLSAIGLVKSLQKTLLVANYIRTITEKIKEINPDILIFVDFGGTNVRLAKKLRSIGIKSPFVYLFPPGPWGKTQEEMNNIAQPFDLFLVPYKFYLDVYKNTGKKTFLVKNPIIDDNNKIFPVRSLSFGKGKVNIGIFPGSRAQEVDWILPFVLDECLQKQNDFTFNIIPFGPLEKNIFKILISKRINVEERTIKSIEAAIVTSGTMVLRILKERIPFIGVYRIHPWDFFFYKKKLEKSNQVFIPPKYNEKRICFLLPNILLGKNIFPEVLFPYEKMWDKVEYVLKNQSTLLSAAEKIMIELSDESYQKDLGNIIFTNINIRPQPLF</sequence>
<gene>
    <name evidence="10" type="ORF">TDSAC_1624</name>
</gene>
<proteinExistence type="predicted"/>
<keyword evidence="6" id="KW-0328">Glycosyltransferase</keyword>
<dbReference type="GO" id="GO:0005543">
    <property type="term" value="F:phospholipid binding"/>
    <property type="evidence" value="ECO:0007669"/>
    <property type="project" value="TreeGrafter"/>
</dbReference>
<dbReference type="EMBL" id="CP020921">
    <property type="protein sequence ID" value="AWB10960.1"/>
    <property type="molecule type" value="Genomic_DNA"/>
</dbReference>
<dbReference type="RefSeq" id="WP_108309871.1">
    <property type="nucleotide sequence ID" value="NZ_CP020921.1"/>
</dbReference>
<accession>A0A2R4W2L0</accession>
<dbReference type="InterPro" id="IPR003835">
    <property type="entry name" value="Glyco_trans_19"/>
</dbReference>
<dbReference type="KEGG" id="taci:TDSAC_1624"/>
<dbReference type="Proteomes" id="UP000244792">
    <property type="component" value="Chromosome"/>
</dbReference>
<organism evidence="10 11">
    <name type="scientific">Thermodesulfobium acidiphilum</name>
    <dbReference type="NCBI Taxonomy" id="1794699"/>
    <lineage>
        <taxon>Bacteria</taxon>
        <taxon>Pseudomonadati</taxon>
        <taxon>Thermodesulfobiota</taxon>
        <taxon>Thermodesulfobiia</taxon>
        <taxon>Thermodesulfobiales</taxon>
        <taxon>Thermodesulfobiaceae</taxon>
        <taxon>Thermodesulfobium</taxon>
    </lineage>
</organism>
<dbReference type="GO" id="GO:0016020">
    <property type="term" value="C:membrane"/>
    <property type="evidence" value="ECO:0007669"/>
    <property type="project" value="GOC"/>
</dbReference>
<comment type="catalytic activity">
    <reaction evidence="9">
        <text>a lipid X + a UDP-2-N,3-O-bis[(3R)-3-hydroxyacyl]-alpha-D-glucosamine = a lipid A disaccharide + UDP + H(+)</text>
        <dbReference type="Rhea" id="RHEA:67828"/>
        <dbReference type="ChEBI" id="CHEBI:15378"/>
        <dbReference type="ChEBI" id="CHEBI:58223"/>
        <dbReference type="ChEBI" id="CHEBI:137748"/>
        <dbReference type="ChEBI" id="CHEBI:176338"/>
        <dbReference type="ChEBI" id="CHEBI:176343"/>
        <dbReference type="EC" id="2.4.1.182"/>
    </reaction>
</comment>
<dbReference type="GO" id="GO:0008915">
    <property type="term" value="F:lipid-A-disaccharide synthase activity"/>
    <property type="evidence" value="ECO:0007669"/>
    <property type="project" value="UniProtKB-EC"/>
</dbReference>
<evidence type="ECO:0000256" key="2">
    <source>
        <dbReference type="ARBA" id="ARBA00012687"/>
    </source>
</evidence>
<keyword evidence="5" id="KW-0441">Lipid A biosynthesis</keyword>
<evidence type="ECO:0000256" key="4">
    <source>
        <dbReference type="ARBA" id="ARBA00022516"/>
    </source>
</evidence>
<evidence type="ECO:0000313" key="10">
    <source>
        <dbReference type="EMBL" id="AWB10960.1"/>
    </source>
</evidence>
<dbReference type="OrthoDB" id="9801642at2"/>
<reference evidence="10 11" key="1">
    <citation type="submission" date="2017-04" db="EMBL/GenBank/DDBJ databases">
        <title>Genomic insights into metabolism of Thermodesulfobium acidiphilum.</title>
        <authorList>
            <person name="Toshchakov S.V."/>
            <person name="Frolov E.N."/>
            <person name="Kublanov I.V."/>
            <person name="Samarov N.I."/>
            <person name="Novikov A."/>
            <person name="Lebedinsky A.V."/>
            <person name="Bonch-Osmolovskaya E.A."/>
            <person name="Chernyh N.A."/>
        </authorList>
    </citation>
    <scope>NUCLEOTIDE SEQUENCE [LARGE SCALE GENOMIC DNA]</scope>
    <source>
        <strain evidence="10 11">3127-1</strain>
    </source>
</reference>
<keyword evidence="4" id="KW-0444">Lipid biosynthesis</keyword>
<evidence type="ECO:0000256" key="8">
    <source>
        <dbReference type="ARBA" id="ARBA00023098"/>
    </source>
</evidence>